<dbReference type="AlphaFoldDB" id="A0ABD2W779"/>
<dbReference type="Proteomes" id="UP001627154">
    <property type="component" value="Unassembled WGS sequence"/>
</dbReference>
<comment type="caution">
    <text evidence="1">The sequence shown here is derived from an EMBL/GenBank/DDBJ whole genome shotgun (WGS) entry which is preliminary data.</text>
</comment>
<evidence type="ECO:0000313" key="1">
    <source>
        <dbReference type="EMBL" id="KAL3388466.1"/>
    </source>
</evidence>
<name>A0ABD2W779_9HYME</name>
<proteinExistence type="predicted"/>
<organism evidence="1 2">
    <name type="scientific">Trichogramma kaykai</name>
    <dbReference type="NCBI Taxonomy" id="54128"/>
    <lineage>
        <taxon>Eukaryota</taxon>
        <taxon>Metazoa</taxon>
        <taxon>Ecdysozoa</taxon>
        <taxon>Arthropoda</taxon>
        <taxon>Hexapoda</taxon>
        <taxon>Insecta</taxon>
        <taxon>Pterygota</taxon>
        <taxon>Neoptera</taxon>
        <taxon>Endopterygota</taxon>
        <taxon>Hymenoptera</taxon>
        <taxon>Apocrita</taxon>
        <taxon>Proctotrupomorpha</taxon>
        <taxon>Chalcidoidea</taxon>
        <taxon>Trichogrammatidae</taxon>
        <taxon>Trichogramma</taxon>
    </lineage>
</organism>
<accession>A0ABD2W779</accession>
<dbReference type="EMBL" id="JBJJXI010000132">
    <property type="protein sequence ID" value="KAL3388466.1"/>
    <property type="molecule type" value="Genomic_DNA"/>
</dbReference>
<reference evidence="1 2" key="1">
    <citation type="journal article" date="2024" name="bioRxiv">
        <title>A reference genome for Trichogramma kaykai: A tiny desert-dwelling parasitoid wasp with competing sex-ratio distorters.</title>
        <authorList>
            <person name="Culotta J."/>
            <person name="Lindsey A.R."/>
        </authorList>
    </citation>
    <scope>NUCLEOTIDE SEQUENCE [LARGE SCALE GENOMIC DNA]</scope>
    <source>
        <strain evidence="1 2">KSX58</strain>
    </source>
</reference>
<protein>
    <submittedName>
        <fullName evidence="1">Uncharacterized protein</fullName>
    </submittedName>
</protein>
<keyword evidence="2" id="KW-1185">Reference proteome</keyword>
<sequence length="107" mass="11733">MPPEPRLSLPAVIQYLRAHRGPIATSLYCAEASCGHILAPLAVEVNAVPAWTTVPPEEPEKAEKLDAVVSLLPWRLIPTTPSYSPTSRAILQLREEFHQNLGAIVCR</sequence>
<gene>
    <name evidence="1" type="ORF">TKK_016397</name>
</gene>
<evidence type="ECO:0000313" key="2">
    <source>
        <dbReference type="Proteomes" id="UP001627154"/>
    </source>
</evidence>